<reference evidence="2 3" key="1">
    <citation type="submission" date="2018-09" db="EMBL/GenBank/DDBJ databases">
        <authorList>
            <person name="Tagini F."/>
        </authorList>
    </citation>
    <scope>NUCLEOTIDE SEQUENCE [LARGE SCALE GENOMIC DNA]</scope>
    <source>
        <strain evidence="2 3">MK142</strain>
    </source>
</reference>
<name>A0A498QJK9_9MYCO</name>
<dbReference type="AlphaFoldDB" id="A0A498QJK9"/>
<dbReference type="OrthoDB" id="9763644at2"/>
<protein>
    <submittedName>
        <fullName evidence="2">Uncharacterized protein</fullName>
    </submittedName>
</protein>
<evidence type="ECO:0000313" key="3">
    <source>
        <dbReference type="Proteomes" id="UP000268285"/>
    </source>
</evidence>
<feature type="region of interest" description="Disordered" evidence="1">
    <location>
        <begin position="142"/>
        <end position="185"/>
    </location>
</feature>
<accession>A0A498QJK9</accession>
<evidence type="ECO:0000256" key="1">
    <source>
        <dbReference type="SAM" id="MobiDB-lite"/>
    </source>
</evidence>
<organism evidence="2 3">
    <name type="scientific">Mycobacterium pseudokansasii</name>
    <dbReference type="NCBI Taxonomy" id="2341080"/>
    <lineage>
        <taxon>Bacteria</taxon>
        <taxon>Bacillati</taxon>
        <taxon>Actinomycetota</taxon>
        <taxon>Actinomycetes</taxon>
        <taxon>Mycobacteriales</taxon>
        <taxon>Mycobacteriaceae</taxon>
        <taxon>Mycobacterium</taxon>
    </lineage>
</organism>
<gene>
    <name evidence="2" type="ORF">LAUMK142_00450</name>
</gene>
<dbReference type="Proteomes" id="UP000268285">
    <property type="component" value="Unassembled WGS sequence"/>
</dbReference>
<sequence>MSQWADSWILQKHRETPNLEDGKFWLEVESGTRRGSGKHLEVDWTLERDSADPDTTMWRGVDWDTRPMAGKSAAGQVDKTIQRILQVIDDEPFALTETGVLAKVGGNKDKAYETLQVLKANGALVVQERERPEGKRSVKRALVGPGENAERVRRNRYRLGEPVPGSERVAATDTENGMGSERVEP</sequence>
<keyword evidence="3" id="KW-1185">Reference proteome</keyword>
<proteinExistence type="predicted"/>
<dbReference type="EMBL" id="UPHU01000001">
    <property type="protein sequence ID" value="VBA46737.1"/>
    <property type="molecule type" value="Genomic_DNA"/>
</dbReference>
<evidence type="ECO:0000313" key="2">
    <source>
        <dbReference type="EMBL" id="VBA46737.1"/>
    </source>
</evidence>
<dbReference type="RefSeq" id="WP_122501863.1">
    <property type="nucleotide sequence ID" value="NZ_UPHU01000001.1"/>
</dbReference>